<evidence type="ECO:0000313" key="1">
    <source>
        <dbReference type="EMBL" id="MCU7549329.1"/>
    </source>
</evidence>
<accession>A0A9X2XNX2</accession>
<gene>
    <name evidence="1" type="ORF">OCK74_09395</name>
</gene>
<dbReference type="RefSeq" id="WP_279296770.1">
    <property type="nucleotide sequence ID" value="NZ_JAOTIF010000005.1"/>
</dbReference>
<dbReference type="Gene3D" id="1.10.150.20">
    <property type="entry name" value="5' to 3' exonuclease, C-terminal subdomain"/>
    <property type="match status" value="1"/>
</dbReference>
<evidence type="ECO:0000313" key="2">
    <source>
        <dbReference type="Proteomes" id="UP001155483"/>
    </source>
</evidence>
<keyword evidence="2" id="KW-1185">Reference proteome</keyword>
<reference evidence="1" key="2">
    <citation type="submission" date="2023-04" db="EMBL/GenBank/DDBJ databases">
        <title>Paracnuella aquatica gen. nov., sp. nov., a member of the family Chitinophagaceae isolated from a hot spring.</title>
        <authorList>
            <person name="Wang C."/>
        </authorList>
    </citation>
    <scope>NUCLEOTIDE SEQUENCE</scope>
    <source>
        <strain evidence="1">LB-8</strain>
    </source>
</reference>
<dbReference type="SUPFAM" id="SSF47789">
    <property type="entry name" value="C-terminal domain of RNA polymerase alpha subunit"/>
    <property type="match status" value="1"/>
</dbReference>
<comment type="caution">
    <text evidence="1">The sequence shown here is derived from an EMBL/GenBank/DDBJ whole genome shotgun (WGS) entry which is preliminary data.</text>
</comment>
<dbReference type="Proteomes" id="UP001155483">
    <property type="component" value="Unassembled WGS sequence"/>
</dbReference>
<organism evidence="1 2">
    <name type="scientific">Paraflavisolibacter caeni</name>
    <dbReference type="NCBI Taxonomy" id="2982496"/>
    <lineage>
        <taxon>Bacteria</taxon>
        <taxon>Pseudomonadati</taxon>
        <taxon>Bacteroidota</taxon>
        <taxon>Chitinophagia</taxon>
        <taxon>Chitinophagales</taxon>
        <taxon>Chitinophagaceae</taxon>
        <taxon>Paraflavisolibacter</taxon>
    </lineage>
</organism>
<reference evidence="1" key="1">
    <citation type="submission" date="2022-09" db="EMBL/GenBank/DDBJ databases">
        <authorList>
            <person name="Yuan C."/>
            <person name="Ke Z."/>
        </authorList>
    </citation>
    <scope>NUCLEOTIDE SEQUENCE</scope>
    <source>
        <strain evidence="1">LB-8</strain>
    </source>
</reference>
<sequence length="74" mass="9051">MSYQQEILNTPIQDLSFNSELKNLLIRQGHQKLQDLLNVPVYKWHDYPAFNFHHQYEIVDFLQDHDMMDFLKEE</sequence>
<proteinExistence type="predicted"/>
<protein>
    <submittedName>
        <fullName evidence="1">Uncharacterized protein</fullName>
    </submittedName>
</protein>
<name>A0A9X2XNX2_9BACT</name>
<dbReference type="EMBL" id="JAOTIF010000005">
    <property type="protein sequence ID" value="MCU7549329.1"/>
    <property type="molecule type" value="Genomic_DNA"/>
</dbReference>
<dbReference type="AlphaFoldDB" id="A0A9X2XNX2"/>